<protein>
    <recommendedName>
        <fullName evidence="3">Movement protein TGBp3</fullName>
    </recommendedName>
    <alternativeName>
        <fullName evidence="12">Triple gene block 3 protein</fullName>
    </alternativeName>
</protein>
<comment type="similarity">
    <text evidence="2">Belongs to the Tymovirales TGBp3 protein family.</text>
</comment>
<evidence type="ECO:0000256" key="9">
    <source>
        <dbReference type="ARBA" id="ARBA00023136"/>
    </source>
</evidence>
<evidence type="ECO:0000313" key="14">
    <source>
        <dbReference type="EMBL" id="QQG34650.1"/>
    </source>
</evidence>
<evidence type="ECO:0000256" key="8">
    <source>
        <dbReference type="ARBA" id="ARBA00023031"/>
    </source>
</evidence>
<sequence length="71" mass="8068">MPSTDQIKIILYALAAIIAIISLNNLISKEGCNIIITGERVQIINCEHSESLWKNIEKIKPFEHLSKKCKF</sequence>
<evidence type="ECO:0000256" key="7">
    <source>
        <dbReference type="ARBA" id="ARBA00022989"/>
    </source>
</evidence>
<keyword evidence="9 13" id="KW-0472">Membrane</keyword>
<keyword evidence="8" id="KW-0916">Viral movement protein</keyword>
<comment type="function">
    <text evidence="11">Plays a role in viral cell-to-cell propagation, by facilitating genome transport to neighboring plant cells through plasmosdesmata. May induce the formation of granular vesicles derived from the Endoplasmic reticulum, which align on actin filaments.</text>
</comment>
<evidence type="ECO:0000256" key="1">
    <source>
        <dbReference type="ARBA" id="ARBA00004625"/>
    </source>
</evidence>
<proteinExistence type="inferred from homology"/>
<reference evidence="14" key="1">
    <citation type="submission" date="2020-11" db="EMBL/GenBank/DDBJ databases">
        <authorList>
            <person name="Bejerman N."/>
        </authorList>
    </citation>
    <scope>NUCLEOTIDE SEQUENCE</scope>
    <source>
        <strain evidence="14">Cymo</strain>
    </source>
</reference>
<keyword evidence="7 13" id="KW-1133">Transmembrane helix</keyword>
<evidence type="ECO:0000256" key="5">
    <source>
        <dbReference type="ARBA" id="ARBA00022692"/>
    </source>
</evidence>
<comment type="subcellular location">
    <subcellularLocation>
        <location evidence="1">Host endoplasmic reticulum membrane</location>
    </subcellularLocation>
</comment>
<keyword evidence="5 13" id="KW-0812">Transmembrane</keyword>
<dbReference type="EMBL" id="MW328749">
    <property type="protein sequence ID" value="QQG34650.1"/>
    <property type="molecule type" value="Genomic_RNA"/>
</dbReference>
<feature type="transmembrane region" description="Helical" evidence="13">
    <location>
        <begin position="9"/>
        <end position="27"/>
    </location>
</feature>
<dbReference type="InterPro" id="IPR003411">
    <property type="entry name" value="TGBp3"/>
</dbReference>
<evidence type="ECO:0000256" key="2">
    <source>
        <dbReference type="ARBA" id="ARBA00010355"/>
    </source>
</evidence>
<evidence type="ECO:0000256" key="12">
    <source>
        <dbReference type="ARBA" id="ARBA00033148"/>
    </source>
</evidence>
<evidence type="ECO:0000256" key="3">
    <source>
        <dbReference type="ARBA" id="ARBA00013812"/>
    </source>
</evidence>
<keyword evidence="4" id="KW-0813">Transport</keyword>
<keyword evidence="6" id="KW-1043">Host membrane</keyword>
<evidence type="ECO:0000256" key="11">
    <source>
        <dbReference type="ARBA" id="ARBA00025270"/>
    </source>
</evidence>
<evidence type="ECO:0000256" key="6">
    <source>
        <dbReference type="ARBA" id="ARBA00022870"/>
    </source>
</evidence>
<keyword evidence="10" id="KW-1038">Host endoplasmic reticulum</keyword>
<name>A0A7T5QZE8_9VIRU</name>
<evidence type="ECO:0000256" key="10">
    <source>
        <dbReference type="ARBA" id="ARBA00023184"/>
    </source>
</evidence>
<organism evidence="14">
    <name type="scientific">Cymodocea nodosa foveavirus 1</name>
    <dbReference type="NCBI Taxonomy" id="2794432"/>
    <lineage>
        <taxon>Viruses</taxon>
        <taxon>Riboviria</taxon>
        <taxon>Orthornavirae</taxon>
        <taxon>Kitrinoviricota</taxon>
        <taxon>Alsuviricetes</taxon>
        <taxon>Tymovirales</taxon>
        <taxon>Betaflexiviridae</taxon>
        <taxon>Quinvirinae</taxon>
        <taxon>Foveavirus</taxon>
    </lineage>
</organism>
<dbReference type="Pfam" id="PF02495">
    <property type="entry name" value="TGBp3"/>
    <property type="match status" value="1"/>
</dbReference>
<dbReference type="GO" id="GO:0046740">
    <property type="term" value="P:transport of virus in host, cell to cell"/>
    <property type="evidence" value="ECO:0007669"/>
    <property type="project" value="UniProtKB-KW"/>
</dbReference>
<accession>A0A7T5QZE8</accession>
<evidence type="ECO:0000256" key="4">
    <source>
        <dbReference type="ARBA" id="ARBA00022448"/>
    </source>
</evidence>
<dbReference type="GO" id="GO:0044167">
    <property type="term" value="C:host cell endoplasmic reticulum membrane"/>
    <property type="evidence" value="ECO:0007669"/>
    <property type="project" value="UniProtKB-SubCell"/>
</dbReference>
<evidence type="ECO:0000256" key="13">
    <source>
        <dbReference type="SAM" id="Phobius"/>
    </source>
</evidence>